<evidence type="ECO:0000313" key="1">
    <source>
        <dbReference type="EMBL" id="KOS43863.1"/>
    </source>
</evidence>
<organism evidence="1 2">
    <name type="scientific">Penicillium nordicum</name>
    <dbReference type="NCBI Taxonomy" id="229535"/>
    <lineage>
        <taxon>Eukaryota</taxon>
        <taxon>Fungi</taxon>
        <taxon>Dikarya</taxon>
        <taxon>Ascomycota</taxon>
        <taxon>Pezizomycotina</taxon>
        <taxon>Eurotiomycetes</taxon>
        <taxon>Eurotiomycetidae</taxon>
        <taxon>Eurotiales</taxon>
        <taxon>Aspergillaceae</taxon>
        <taxon>Penicillium</taxon>
    </lineage>
</organism>
<dbReference type="Proteomes" id="UP000037696">
    <property type="component" value="Unassembled WGS sequence"/>
</dbReference>
<sequence length="78" mass="8781">MTLSEVFGLTYSGFDTSHLMWRTEYGVQGGLTFFSLPRGPPYIHIQGEEEEEEGEKPIKEEQFNSGLVCGWPALSLPQ</sequence>
<proteinExistence type="predicted"/>
<evidence type="ECO:0000313" key="2">
    <source>
        <dbReference type="Proteomes" id="UP000037696"/>
    </source>
</evidence>
<reference evidence="1 2" key="1">
    <citation type="submission" date="2015-08" db="EMBL/GenBank/DDBJ databases">
        <title>Genome sequencing of Penicillium nordicum.</title>
        <authorList>
            <person name="Nguyen H.D."/>
            <person name="Seifert K.A."/>
        </authorList>
    </citation>
    <scope>NUCLEOTIDE SEQUENCE [LARGE SCALE GENOMIC DNA]</scope>
    <source>
        <strain evidence="1 2">DAOMC 185683</strain>
    </source>
</reference>
<accession>A0A0M9WGD7</accession>
<gene>
    <name evidence="1" type="ORF">ACN38_g5214</name>
</gene>
<keyword evidence="2" id="KW-1185">Reference proteome</keyword>
<dbReference type="EMBL" id="LHQQ01000072">
    <property type="protein sequence ID" value="KOS43863.1"/>
    <property type="molecule type" value="Genomic_DNA"/>
</dbReference>
<comment type="caution">
    <text evidence="1">The sequence shown here is derived from an EMBL/GenBank/DDBJ whole genome shotgun (WGS) entry which is preliminary data.</text>
</comment>
<name>A0A0M9WGD7_9EURO</name>
<protein>
    <submittedName>
        <fullName evidence="1">Uncharacterized protein</fullName>
    </submittedName>
</protein>
<dbReference type="AlphaFoldDB" id="A0A0M9WGD7"/>